<dbReference type="InterPro" id="IPR036869">
    <property type="entry name" value="J_dom_sf"/>
</dbReference>
<dbReference type="Gene3D" id="1.20.1280.20">
    <property type="entry name" value="HscB, C-terminal domain"/>
    <property type="match status" value="1"/>
</dbReference>
<dbReference type="NCBIfam" id="TIGR00714">
    <property type="entry name" value="hscB"/>
    <property type="match status" value="1"/>
</dbReference>
<dbReference type="GO" id="GO:0005739">
    <property type="term" value="C:mitochondrion"/>
    <property type="evidence" value="ECO:0007669"/>
    <property type="project" value="TreeGrafter"/>
</dbReference>
<dbReference type="Pfam" id="PF07743">
    <property type="entry name" value="HSCB_C"/>
    <property type="match status" value="1"/>
</dbReference>
<evidence type="ECO:0000313" key="5">
    <source>
        <dbReference type="EMBL" id="OVF07916.1"/>
    </source>
</evidence>
<dbReference type="GO" id="GO:0051259">
    <property type="term" value="P:protein complex oligomerization"/>
    <property type="evidence" value="ECO:0007669"/>
    <property type="project" value="InterPro"/>
</dbReference>
<dbReference type="GO" id="GO:0044571">
    <property type="term" value="P:[2Fe-2S] cluster assembly"/>
    <property type="evidence" value="ECO:0007669"/>
    <property type="project" value="InterPro"/>
</dbReference>
<evidence type="ECO:0000256" key="1">
    <source>
        <dbReference type="ARBA" id="ARBA00010476"/>
    </source>
</evidence>
<sequence length="221" mass="25482">MFRKSASLPAKLLRTYATHVKNYFDLFPKSFPSGGPPKDPFSVNLRQLRREYRNLQSEHHPDIVMGSSAFADSSSPKDNTSANINKAYSTLRNPYTRAAYFIQLHHPEHIDITKDEVAKQLISKFETESKDYQLDYKELLMTVLEAHEALELASSETDLEMLTQENENRMQETEAKLEELLSQDPIPWDAVLIESIRMKYWVNIANGIKDWEPGKPVLLTH</sequence>
<name>A0AA91PYW8_CLALS</name>
<dbReference type="InterPro" id="IPR009073">
    <property type="entry name" value="HscB_oligo_C"/>
</dbReference>
<proteinExistence type="inferred from homology"/>
<feature type="coiled-coil region" evidence="3">
    <location>
        <begin position="152"/>
        <end position="183"/>
    </location>
</feature>
<keyword evidence="2" id="KW-0143">Chaperone</keyword>
<feature type="domain" description="J" evidence="4">
    <location>
        <begin position="22"/>
        <end position="104"/>
    </location>
</feature>
<dbReference type="PANTHER" id="PTHR14021">
    <property type="entry name" value="IRON-SULFUR CLUSTER CO-CHAPERONE PROTEIN HSCB"/>
    <property type="match status" value="1"/>
</dbReference>
<evidence type="ECO:0000313" key="6">
    <source>
        <dbReference type="Proteomes" id="UP000195602"/>
    </source>
</evidence>
<reference evidence="5 6" key="1">
    <citation type="submission" date="2017-04" db="EMBL/GenBank/DDBJ databases">
        <title>Draft genome of the yeast Clavispora lusitaniae type strain CBS 6936.</title>
        <authorList>
            <person name="Durrens P."/>
            <person name="Klopp C."/>
            <person name="Biteau N."/>
            <person name="Fitton-Ouhabi V."/>
            <person name="Dementhon K."/>
            <person name="Accoceberry I."/>
            <person name="Sherman D.J."/>
            <person name="Noel T."/>
        </authorList>
    </citation>
    <scope>NUCLEOTIDE SEQUENCE [LARGE SCALE GENOMIC DNA]</scope>
    <source>
        <strain evidence="5 6">CBS 6936</strain>
    </source>
</reference>
<evidence type="ECO:0000256" key="2">
    <source>
        <dbReference type="ARBA" id="ARBA00023186"/>
    </source>
</evidence>
<dbReference type="Gene3D" id="1.10.287.110">
    <property type="entry name" value="DnaJ domain"/>
    <property type="match status" value="1"/>
</dbReference>
<dbReference type="EMBL" id="LYUB02000010">
    <property type="protein sequence ID" value="OVF07916.1"/>
    <property type="molecule type" value="Genomic_DNA"/>
</dbReference>
<dbReference type="SUPFAM" id="SSF47144">
    <property type="entry name" value="HSC20 (HSCB), C-terminal oligomerisation domain"/>
    <property type="match status" value="1"/>
</dbReference>
<dbReference type="GO" id="GO:0051087">
    <property type="term" value="F:protein-folding chaperone binding"/>
    <property type="evidence" value="ECO:0007669"/>
    <property type="project" value="InterPro"/>
</dbReference>
<dbReference type="GO" id="GO:0001671">
    <property type="term" value="F:ATPase activator activity"/>
    <property type="evidence" value="ECO:0007669"/>
    <property type="project" value="InterPro"/>
</dbReference>
<accession>A0AA91PYW8</accession>
<dbReference type="PROSITE" id="PS50076">
    <property type="entry name" value="DNAJ_2"/>
    <property type="match status" value="1"/>
</dbReference>
<dbReference type="Proteomes" id="UP000195602">
    <property type="component" value="Unassembled WGS sequence"/>
</dbReference>
<dbReference type="KEGG" id="clus:A9F13_10g00418"/>
<dbReference type="InterPro" id="IPR001623">
    <property type="entry name" value="DnaJ_domain"/>
</dbReference>
<dbReference type="InterPro" id="IPR004640">
    <property type="entry name" value="HscB"/>
</dbReference>
<evidence type="ECO:0000256" key="3">
    <source>
        <dbReference type="SAM" id="Coils"/>
    </source>
</evidence>
<evidence type="ECO:0000259" key="4">
    <source>
        <dbReference type="PROSITE" id="PS50076"/>
    </source>
</evidence>
<comment type="similarity">
    <text evidence="1">Belongs to the HscB family.</text>
</comment>
<keyword evidence="3" id="KW-0175">Coiled coil</keyword>
<comment type="caution">
    <text evidence="5">The sequence shown here is derived from an EMBL/GenBank/DDBJ whole genome shotgun (WGS) entry which is preliminary data.</text>
</comment>
<dbReference type="SUPFAM" id="SSF46565">
    <property type="entry name" value="Chaperone J-domain"/>
    <property type="match status" value="1"/>
</dbReference>
<dbReference type="AlphaFoldDB" id="A0AA91PYW8"/>
<organism evidence="5 6">
    <name type="scientific">Clavispora lusitaniae</name>
    <name type="common">Candida lusitaniae</name>
    <dbReference type="NCBI Taxonomy" id="36911"/>
    <lineage>
        <taxon>Eukaryota</taxon>
        <taxon>Fungi</taxon>
        <taxon>Dikarya</taxon>
        <taxon>Ascomycota</taxon>
        <taxon>Saccharomycotina</taxon>
        <taxon>Pichiomycetes</taxon>
        <taxon>Metschnikowiaceae</taxon>
        <taxon>Clavispora</taxon>
    </lineage>
</organism>
<protein>
    <submittedName>
        <fullName evidence="5">J-type chaperone</fullName>
    </submittedName>
</protein>
<dbReference type="InterPro" id="IPR036386">
    <property type="entry name" value="HscB_C_sf"/>
</dbReference>
<gene>
    <name evidence="5" type="ORF">A9F13_10g00418</name>
</gene>
<dbReference type="PANTHER" id="PTHR14021:SF15">
    <property type="entry name" value="IRON-SULFUR CLUSTER CO-CHAPERONE PROTEIN HSCB"/>
    <property type="match status" value="1"/>
</dbReference>